<evidence type="ECO:0000313" key="6">
    <source>
        <dbReference type="EMBL" id="MBB5537715.1"/>
    </source>
</evidence>
<dbReference type="SMART" id="SM00354">
    <property type="entry name" value="HTH_LACI"/>
    <property type="match status" value="1"/>
</dbReference>
<dbReference type="CDD" id="cd06278">
    <property type="entry name" value="PBP1_LacI-like"/>
    <property type="match status" value="1"/>
</dbReference>
<sequence length="359" mass="38291">MLCNTIMNAFRGMSSGVEPVSDTRDSNQGRFVSAQAVAERAGVSRSAVSRAFTPGASIAPATLAQVREAAAALGYQVNDLARGLLANRSRLVGLVTSDADAPFQAQLVAAISHALIERSNVPVIISIGSTADDVANASRQLLRYRAEATVFLSGSPPVSLVELTRRNGQPLIVVNRAETGLDSVHCDDRDGAQQAFEALRLAGGSRFAVVNRANPCLSLAAREHAFAEFATASGFETKIVRASRADYDGGKEAARQLLACGPIPDAVFCVNDLMAFGTLDYIRGAGLYVPNDVSVIGFDDVPMAAWSSYGLTTLRQDPQRIARDVISILNRRLAEPDSPPISVHFPVELVIRETIKARR</sequence>
<dbReference type="SUPFAM" id="SSF53822">
    <property type="entry name" value="Periplasmic binding protein-like I"/>
    <property type="match status" value="1"/>
</dbReference>
<dbReference type="SUPFAM" id="SSF47413">
    <property type="entry name" value="lambda repressor-like DNA-binding domains"/>
    <property type="match status" value="1"/>
</dbReference>
<dbReference type="InterPro" id="IPR028082">
    <property type="entry name" value="Peripla_BP_I"/>
</dbReference>
<keyword evidence="3 6" id="KW-0238">DNA-binding</keyword>
<name>A0A7W8UE48_9HYPH</name>
<evidence type="ECO:0000256" key="1">
    <source>
        <dbReference type="ARBA" id="ARBA00022491"/>
    </source>
</evidence>
<comment type="caution">
    <text evidence="6">The sequence shown here is derived from an EMBL/GenBank/DDBJ whole genome shotgun (WGS) entry which is preliminary data.</text>
</comment>
<evidence type="ECO:0000259" key="5">
    <source>
        <dbReference type="PROSITE" id="PS50932"/>
    </source>
</evidence>
<keyword evidence="2" id="KW-0805">Transcription regulation</keyword>
<dbReference type="Proteomes" id="UP000585507">
    <property type="component" value="Unassembled WGS sequence"/>
</dbReference>
<keyword evidence="7" id="KW-1185">Reference proteome</keyword>
<keyword evidence="1" id="KW-0678">Repressor</keyword>
<dbReference type="InterPro" id="IPR000843">
    <property type="entry name" value="HTH_LacI"/>
</dbReference>
<keyword evidence="4" id="KW-0804">Transcription</keyword>
<reference evidence="6 7" key="1">
    <citation type="submission" date="2020-08" db="EMBL/GenBank/DDBJ databases">
        <title>Genomic Encyclopedia of Type Strains, Phase IV (KMG-V): Genome sequencing to study the core and pangenomes of soil and plant-associated prokaryotes.</title>
        <authorList>
            <person name="Whitman W."/>
        </authorList>
    </citation>
    <scope>NUCLEOTIDE SEQUENCE [LARGE SCALE GENOMIC DNA]</scope>
    <source>
        <strain evidence="6 7">SEMIA 4084</strain>
    </source>
</reference>
<dbReference type="PANTHER" id="PTHR30146:SF95">
    <property type="entry name" value="RIBOSE OPERON REPRESSOR"/>
    <property type="match status" value="1"/>
</dbReference>
<evidence type="ECO:0000256" key="4">
    <source>
        <dbReference type="ARBA" id="ARBA00023163"/>
    </source>
</evidence>
<organism evidence="6 7">
    <name type="scientific">Rhizobium giardinii</name>
    <dbReference type="NCBI Taxonomy" id="56731"/>
    <lineage>
        <taxon>Bacteria</taxon>
        <taxon>Pseudomonadati</taxon>
        <taxon>Pseudomonadota</taxon>
        <taxon>Alphaproteobacteria</taxon>
        <taxon>Hyphomicrobiales</taxon>
        <taxon>Rhizobiaceae</taxon>
        <taxon>Rhizobium/Agrobacterium group</taxon>
        <taxon>Rhizobium</taxon>
    </lineage>
</organism>
<dbReference type="PANTHER" id="PTHR30146">
    <property type="entry name" value="LACI-RELATED TRANSCRIPTIONAL REPRESSOR"/>
    <property type="match status" value="1"/>
</dbReference>
<accession>A0A7W8UE48</accession>
<dbReference type="InterPro" id="IPR046335">
    <property type="entry name" value="LacI/GalR-like_sensor"/>
</dbReference>
<gene>
    <name evidence="6" type="ORF">GGD55_004435</name>
</gene>
<protein>
    <submittedName>
        <fullName evidence="6">DNA-binding LacI/PurR family transcriptional regulator</fullName>
    </submittedName>
</protein>
<dbReference type="GO" id="GO:0000976">
    <property type="term" value="F:transcription cis-regulatory region binding"/>
    <property type="evidence" value="ECO:0007669"/>
    <property type="project" value="TreeGrafter"/>
</dbReference>
<dbReference type="AlphaFoldDB" id="A0A7W8UE48"/>
<feature type="domain" description="HTH lacI-type" evidence="5">
    <location>
        <begin position="32"/>
        <end position="86"/>
    </location>
</feature>
<evidence type="ECO:0000256" key="3">
    <source>
        <dbReference type="ARBA" id="ARBA00023125"/>
    </source>
</evidence>
<dbReference type="GO" id="GO:0003700">
    <property type="term" value="F:DNA-binding transcription factor activity"/>
    <property type="evidence" value="ECO:0007669"/>
    <property type="project" value="TreeGrafter"/>
</dbReference>
<dbReference type="EMBL" id="JACHBK010000010">
    <property type="protein sequence ID" value="MBB5537715.1"/>
    <property type="molecule type" value="Genomic_DNA"/>
</dbReference>
<dbReference type="Pfam" id="PF13377">
    <property type="entry name" value="Peripla_BP_3"/>
    <property type="match status" value="1"/>
</dbReference>
<dbReference type="Gene3D" id="1.10.260.40">
    <property type="entry name" value="lambda repressor-like DNA-binding domains"/>
    <property type="match status" value="1"/>
</dbReference>
<dbReference type="Gene3D" id="3.40.50.2300">
    <property type="match status" value="2"/>
</dbReference>
<dbReference type="RefSeq" id="WP_085995026.1">
    <property type="nucleotide sequence ID" value="NZ_JACHBK010000010.1"/>
</dbReference>
<dbReference type="PROSITE" id="PS50932">
    <property type="entry name" value="HTH_LACI_2"/>
    <property type="match status" value="1"/>
</dbReference>
<dbReference type="CDD" id="cd01392">
    <property type="entry name" value="HTH_LacI"/>
    <property type="match status" value="1"/>
</dbReference>
<dbReference type="InterPro" id="IPR010982">
    <property type="entry name" value="Lambda_DNA-bd_dom_sf"/>
</dbReference>
<evidence type="ECO:0000256" key="2">
    <source>
        <dbReference type="ARBA" id="ARBA00023015"/>
    </source>
</evidence>
<proteinExistence type="predicted"/>
<evidence type="ECO:0000313" key="7">
    <source>
        <dbReference type="Proteomes" id="UP000585507"/>
    </source>
</evidence>